<dbReference type="GO" id="GO:0016788">
    <property type="term" value="F:hydrolase activity, acting on ester bonds"/>
    <property type="evidence" value="ECO:0007669"/>
    <property type="project" value="InterPro"/>
</dbReference>
<evidence type="ECO:0000256" key="3">
    <source>
        <dbReference type="ARBA" id="ARBA00022963"/>
    </source>
</evidence>
<dbReference type="AlphaFoldDB" id="F6H9Y8"/>
<evidence type="ECO:0000313" key="6">
    <source>
        <dbReference type="Proteomes" id="UP000009183"/>
    </source>
</evidence>
<sequence>MKVRKKAIVVTVFTLKVLIMMSSSSNVSSAALYLLGDSSVDCGDNTLFYPIFHHNLSLHPCNGSDSSLLPHFLAEKMGFPYTPPFLTQNGTLQGLLNGLNFGSAQATIMNVPTGDHPLQSLNQQLRQVFETFQLLELQLSPENAHHFIKSSVFYLSFGKDDYTNLFLRNSSGIRFKYDGHAFAHVLVNEMVRVMRNLYAANVRKIVCMGILPLGCAPRILWERHNTTDIGVGDATRECVREVNLRVLEYNTMLEERVVELNSELSEAQIVFCDVYQGIMKIIENPTRYGFEEVKMACCGLGPYGGMAGCVDPGLACHDASTHVWWDLYNPTPAVNSLLADSAWFGQPMPNICRPVTVKELATAPILPRLDFIIKI</sequence>
<dbReference type="Pfam" id="PF00657">
    <property type="entry name" value="Lipase_GDSL"/>
    <property type="match status" value="1"/>
</dbReference>
<dbReference type="PANTHER" id="PTHR45648">
    <property type="entry name" value="GDSL LIPASE/ACYLHYDROLASE FAMILY PROTEIN (AFU_ORTHOLOGUE AFUA_4G14700)"/>
    <property type="match status" value="1"/>
</dbReference>
<evidence type="ECO:0000313" key="5">
    <source>
        <dbReference type="EMBL" id="CCB49138.1"/>
    </source>
</evidence>
<dbReference type="InterPro" id="IPR001087">
    <property type="entry name" value="GDSL"/>
</dbReference>
<keyword evidence="2" id="KW-0378">Hydrolase</keyword>
<feature type="signal peptide" evidence="4">
    <location>
        <begin position="1"/>
        <end position="24"/>
    </location>
</feature>
<dbReference type="Proteomes" id="UP000009183">
    <property type="component" value="Chromosome 6"/>
</dbReference>
<dbReference type="EMBL" id="FN595504">
    <property type="protein sequence ID" value="CCB49138.1"/>
    <property type="molecule type" value="Genomic_DNA"/>
</dbReference>
<keyword evidence="4" id="KW-0732">Signal</keyword>
<dbReference type="InterPro" id="IPR051058">
    <property type="entry name" value="GDSL_Est/Lipase"/>
</dbReference>
<dbReference type="InterPro" id="IPR036514">
    <property type="entry name" value="SGNH_hydro_sf"/>
</dbReference>
<name>F6H9Y8_VITVI</name>
<keyword evidence="3" id="KW-0442">Lipid degradation</keyword>
<comment type="similarity">
    <text evidence="1">Belongs to the 'GDSL' lipolytic enzyme family.</text>
</comment>
<evidence type="ECO:0000256" key="4">
    <source>
        <dbReference type="SAM" id="SignalP"/>
    </source>
</evidence>
<evidence type="ECO:0000256" key="2">
    <source>
        <dbReference type="ARBA" id="ARBA00022801"/>
    </source>
</evidence>
<reference evidence="6" key="1">
    <citation type="journal article" date="2007" name="Nature">
        <title>The grapevine genome sequence suggests ancestral hexaploidization in major angiosperm phyla.</title>
        <authorList>
            <consortium name="The French-Italian Public Consortium for Grapevine Genome Characterization."/>
            <person name="Jaillon O."/>
            <person name="Aury J.-M."/>
            <person name="Noel B."/>
            <person name="Policriti A."/>
            <person name="Clepet C."/>
            <person name="Casagrande A."/>
            <person name="Choisne N."/>
            <person name="Aubourg S."/>
            <person name="Vitulo N."/>
            <person name="Jubin C."/>
            <person name="Vezzi A."/>
            <person name="Legeai F."/>
            <person name="Hugueney P."/>
            <person name="Dasilva C."/>
            <person name="Horner D."/>
            <person name="Mica E."/>
            <person name="Jublot D."/>
            <person name="Poulain J."/>
            <person name="Bruyere C."/>
            <person name="Billault A."/>
            <person name="Segurens B."/>
            <person name="Gouyvenoux M."/>
            <person name="Ugarte E."/>
            <person name="Cattonaro F."/>
            <person name="Anthouard V."/>
            <person name="Vico V."/>
            <person name="Del Fabbro C."/>
            <person name="Alaux M."/>
            <person name="Di Gaspero G."/>
            <person name="Dumas V."/>
            <person name="Felice N."/>
            <person name="Paillard S."/>
            <person name="Juman I."/>
            <person name="Moroldo M."/>
            <person name="Scalabrin S."/>
            <person name="Canaguier A."/>
            <person name="Le Clainche I."/>
            <person name="Malacrida G."/>
            <person name="Durand E."/>
            <person name="Pesole G."/>
            <person name="Laucou V."/>
            <person name="Chatelet P."/>
            <person name="Merdinoglu D."/>
            <person name="Delledonne M."/>
            <person name="Pezzotti M."/>
            <person name="Lecharny A."/>
            <person name="Scarpelli C."/>
            <person name="Artiguenave F."/>
            <person name="Pe M.E."/>
            <person name="Valle G."/>
            <person name="Morgante M."/>
            <person name="Caboche M."/>
            <person name="Adam-Blondon A.-F."/>
            <person name="Weissenbach J."/>
            <person name="Quetier F."/>
            <person name="Wincker P."/>
        </authorList>
    </citation>
    <scope>NUCLEOTIDE SEQUENCE [LARGE SCALE GENOMIC DNA]</scope>
    <source>
        <strain evidence="6">cv. Pinot noir / PN40024</strain>
    </source>
</reference>
<dbReference type="OrthoDB" id="1600564at2759"/>
<dbReference type="PaxDb" id="29760-VIT_06s0009g01770.t01"/>
<evidence type="ECO:0008006" key="7">
    <source>
        <dbReference type="Google" id="ProtNLM"/>
    </source>
</evidence>
<proteinExistence type="inferred from homology"/>
<dbReference type="HOGENOM" id="CLU_015101_6_0_1"/>
<keyword evidence="6" id="KW-1185">Reference proteome</keyword>
<dbReference type="Gene3D" id="3.40.50.1110">
    <property type="entry name" value="SGNH hydrolase"/>
    <property type="match status" value="1"/>
</dbReference>
<gene>
    <name evidence="5" type="ordered locus">VIT_06s0009g01770</name>
</gene>
<evidence type="ECO:0000256" key="1">
    <source>
        <dbReference type="ARBA" id="ARBA00008668"/>
    </source>
</evidence>
<dbReference type="InParanoid" id="F6H9Y8"/>
<keyword evidence="3" id="KW-0443">Lipid metabolism</keyword>
<dbReference type="eggNOG" id="ENOG502QTXJ">
    <property type="taxonomic scope" value="Eukaryota"/>
</dbReference>
<accession>F6H9Y8</accession>
<feature type="chain" id="PRO_5003335556" description="GDSL esterase/lipase" evidence="4">
    <location>
        <begin position="25"/>
        <end position="375"/>
    </location>
</feature>
<organism evidence="5 6">
    <name type="scientific">Vitis vinifera</name>
    <name type="common">Grape</name>
    <dbReference type="NCBI Taxonomy" id="29760"/>
    <lineage>
        <taxon>Eukaryota</taxon>
        <taxon>Viridiplantae</taxon>
        <taxon>Streptophyta</taxon>
        <taxon>Embryophyta</taxon>
        <taxon>Tracheophyta</taxon>
        <taxon>Spermatophyta</taxon>
        <taxon>Magnoliopsida</taxon>
        <taxon>eudicotyledons</taxon>
        <taxon>Gunneridae</taxon>
        <taxon>Pentapetalae</taxon>
        <taxon>rosids</taxon>
        <taxon>Vitales</taxon>
        <taxon>Vitaceae</taxon>
        <taxon>Viteae</taxon>
        <taxon>Vitis</taxon>
    </lineage>
</organism>
<dbReference type="PANTHER" id="PTHR45648:SF7">
    <property type="entry name" value="OS12G0126100 PROTEIN"/>
    <property type="match status" value="1"/>
</dbReference>
<protein>
    <recommendedName>
        <fullName evidence="7">GDSL esterase/lipase</fullName>
    </recommendedName>
</protein>
<dbReference type="GO" id="GO:0016042">
    <property type="term" value="P:lipid catabolic process"/>
    <property type="evidence" value="ECO:0007669"/>
    <property type="project" value="UniProtKB-KW"/>
</dbReference>
<dbReference type="STRING" id="29760.F6H9Y8"/>